<name>A0A9X1DB16_9SPHN</name>
<keyword evidence="1" id="KW-0472">Membrane</keyword>
<keyword evidence="1" id="KW-1133">Transmembrane helix</keyword>
<dbReference type="AlphaFoldDB" id="A0A9X1DB16"/>
<keyword evidence="3" id="KW-1185">Reference proteome</keyword>
<proteinExistence type="predicted"/>
<dbReference type="EMBL" id="JAHGAW010000003">
    <property type="protein sequence ID" value="MBT2186468.1"/>
    <property type="molecule type" value="Genomic_DNA"/>
</dbReference>
<evidence type="ECO:0000313" key="2">
    <source>
        <dbReference type="EMBL" id="MBT2186468.1"/>
    </source>
</evidence>
<evidence type="ECO:0000256" key="1">
    <source>
        <dbReference type="SAM" id="Phobius"/>
    </source>
</evidence>
<accession>A0A9X1DB16</accession>
<keyword evidence="1" id="KW-0812">Transmembrane</keyword>
<dbReference type="Proteomes" id="UP001138757">
    <property type="component" value="Unassembled WGS sequence"/>
</dbReference>
<gene>
    <name evidence="2" type="ORF">KK488_05850</name>
</gene>
<evidence type="ECO:0000313" key="3">
    <source>
        <dbReference type="Proteomes" id="UP001138757"/>
    </source>
</evidence>
<dbReference type="RefSeq" id="WP_214622204.1">
    <property type="nucleotide sequence ID" value="NZ_JAHGAW010000003.1"/>
</dbReference>
<feature type="transmembrane region" description="Helical" evidence="1">
    <location>
        <begin position="15"/>
        <end position="34"/>
    </location>
</feature>
<sequence>MKGDGKIATRLGRRLIWVPVALIAFYTAVSWTGWQRHAGQAAGLGARMACSCRYIEGRDLASCRGDLSGIDWMPLVRYSDDERERRVTGSVPLLASRSAKLKDGFGCLPER</sequence>
<comment type="caution">
    <text evidence="2">The sequence shown here is derived from an EMBL/GenBank/DDBJ whole genome shotgun (WGS) entry which is preliminary data.</text>
</comment>
<reference evidence="2" key="1">
    <citation type="submission" date="2021-05" db="EMBL/GenBank/DDBJ databases">
        <title>Genome of Sphingobium sp. strain.</title>
        <authorList>
            <person name="Fan R."/>
        </authorList>
    </citation>
    <scope>NUCLEOTIDE SEQUENCE</scope>
    <source>
        <strain evidence="2">H33</strain>
    </source>
</reference>
<protein>
    <submittedName>
        <fullName evidence="2">Uncharacterized protein</fullName>
    </submittedName>
</protein>
<organism evidence="2 3">
    <name type="scientific">Sphingobium nicotianae</name>
    <dbReference type="NCBI Taxonomy" id="2782607"/>
    <lineage>
        <taxon>Bacteria</taxon>
        <taxon>Pseudomonadati</taxon>
        <taxon>Pseudomonadota</taxon>
        <taxon>Alphaproteobacteria</taxon>
        <taxon>Sphingomonadales</taxon>
        <taxon>Sphingomonadaceae</taxon>
        <taxon>Sphingobium</taxon>
    </lineage>
</organism>